<dbReference type="Proteomes" id="UP000008963">
    <property type="component" value="Chromosome"/>
</dbReference>
<dbReference type="RefSeq" id="WP_014245607.1">
    <property type="nucleotide sequence ID" value="NC_016620.1"/>
</dbReference>
<dbReference type="KEGG" id="bmx:BMS_3078"/>
<dbReference type="AlphaFoldDB" id="E1WZE8"/>
<evidence type="ECO:0000256" key="1">
    <source>
        <dbReference type="ARBA" id="ARBA00001526"/>
    </source>
</evidence>
<protein>
    <submittedName>
        <fullName evidence="4">Exported protein</fullName>
    </submittedName>
</protein>
<dbReference type="InterPro" id="IPR045155">
    <property type="entry name" value="Beta-lactam_cat"/>
</dbReference>
<dbReference type="PANTHER" id="PTHR35333:SF5">
    <property type="entry name" value="CONSERVED LIPOPROTEIN LPQF-RELATED"/>
    <property type="match status" value="1"/>
</dbReference>
<dbReference type="eggNOG" id="COG2367">
    <property type="taxonomic scope" value="Bacteria"/>
</dbReference>
<dbReference type="PANTHER" id="PTHR35333">
    <property type="entry name" value="BETA-LACTAMASE"/>
    <property type="match status" value="1"/>
</dbReference>
<reference evidence="5" key="1">
    <citation type="journal article" date="2013" name="ISME J.">
        <title>A small predatory core genome in the divergent marine Bacteriovorax marinus SJ and the terrestrial Bdellovibrio bacteriovorus.</title>
        <authorList>
            <person name="Crossman L.C."/>
            <person name="Chen H."/>
            <person name="Cerdeno-Tarraga A.M."/>
            <person name="Brooks K."/>
            <person name="Quail M.A."/>
            <person name="Pineiro S.A."/>
            <person name="Hobley L."/>
            <person name="Sockett R.E."/>
            <person name="Bentley S.D."/>
            <person name="Parkhill J."/>
            <person name="Williams H.N."/>
            <person name="Stine O.C."/>
        </authorList>
    </citation>
    <scope>NUCLEOTIDE SEQUENCE [LARGE SCALE GENOMIC DNA]</scope>
    <source>
        <strain evidence="5">ATCC BAA-682 / DSM 15412 / SJ</strain>
    </source>
</reference>
<dbReference type="HOGENOM" id="CLU_042385_0_0_7"/>
<keyword evidence="2" id="KW-0732">Signal</keyword>
<comment type="catalytic activity">
    <reaction evidence="1">
        <text>a beta-lactam + H2O = a substituted beta-amino acid</text>
        <dbReference type="Rhea" id="RHEA:20401"/>
        <dbReference type="ChEBI" id="CHEBI:15377"/>
        <dbReference type="ChEBI" id="CHEBI:35627"/>
        <dbReference type="ChEBI" id="CHEBI:140347"/>
        <dbReference type="EC" id="3.5.2.6"/>
    </reaction>
</comment>
<evidence type="ECO:0000313" key="5">
    <source>
        <dbReference type="Proteomes" id="UP000008963"/>
    </source>
</evidence>
<evidence type="ECO:0000259" key="3">
    <source>
        <dbReference type="Pfam" id="PF13354"/>
    </source>
</evidence>
<proteinExistence type="predicted"/>
<dbReference type="GO" id="GO:0046677">
    <property type="term" value="P:response to antibiotic"/>
    <property type="evidence" value="ECO:0007669"/>
    <property type="project" value="InterPro"/>
</dbReference>
<evidence type="ECO:0000313" key="4">
    <source>
        <dbReference type="EMBL" id="CBW27836.1"/>
    </source>
</evidence>
<name>E1WZE8_HALMS</name>
<dbReference type="STRING" id="862908.BMS_3078"/>
<dbReference type="PATRIC" id="fig|862908.3.peg.2943"/>
<dbReference type="GO" id="GO:0008800">
    <property type="term" value="F:beta-lactamase activity"/>
    <property type="evidence" value="ECO:0007669"/>
    <property type="project" value="UniProtKB-EC"/>
</dbReference>
<keyword evidence="5" id="KW-1185">Reference proteome</keyword>
<feature type="signal peptide" evidence="2">
    <location>
        <begin position="1"/>
        <end position="18"/>
    </location>
</feature>
<evidence type="ECO:0000256" key="2">
    <source>
        <dbReference type="SAM" id="SignalP"/>
    </source>
</evidence>
<accession>E1WZE8</accession>
<dbReference type="SUPFAM" id="SSF56601">
    <property type="entry name" value="beta-lactamase/transpeptidase-like"/>
    <property type="match status" value="1"/>
</dbReference>
<dbReference type="Pfam" id="PF13354">
    <property type="entry name" value="Beta-lactamase2"/>
    <property type="match status" value="1"/>
</dbReference>
<sequence length="521" mass="59729">MKKFVFLYLLLFSSASFASLSEVSNLLCRNLQDDISKEEYVKFFSAYFREEVDFSSSSETFKNLREKYGKCKKVSESRVGDGHYLITTVSDDFIVNFNLYLDKENQITGLWVRDSRSVLGKIEEKIRYVCSLLKKNASLNYSDNFDSSFIEAIPKDQIEGILKSIVTEFGECQETVNTLNSPFSASFIVKAKKELKFNIVISQKNNLITGLLFKGEVSPPVVIESDKQLKEIFDSLEGNSNLLFSTLEGKEIVSVNKDQAFPLGSAFKLYILLALEEKISRGEAKWSDLLKIEKKFKSLPSGEMQNLKEGEKRELFFFARKMIEISDNTATDHLLNFVGRESVEKIVKRLGNKDSRNIPFLSTMDMFKARAFFDDKDVAKYMKSSREVRLNMISDLYKKSDEEFNENIKKWGNTPTHIQKIEWFANAGDLCQLYQELDLKKSSKVLDILSFNTPFVSKKLVKYAGYKGGSEPGVISMAYLLKKENKNYCFIAAQNDEDRAIQQDKFFSIVKGSLDYLLNKK</sequence>
<dbReference type="EMBL" id="FQ312005">
    <property type="protein sequence ID" value="CBW27836.1"/>
    <property type="molecule type" value="Genomic_DNA"/>
</dbReference>
<gene>
    <name evidence="4" type="ordered locus">BMS_3078</name>
</gene>
<dbReference type="InterPro" id="IPR000871">
    <property type="entry name" value="Beta-lactam_class-A"/>
</dbReference>
<dbReference type="OrthoDB" id="108135at2"/>
<feature type="chain" id="PRO_5003154248" evidence="2">
    <location>
        <begin position="19"/>
        <end position="521"/>
    </location>
</feature>
<dbReference type="Gene3D" id="3.40.710.10">
    <property type="entry name" value="DD-peptidase/beta-lactamase superfamily"/>
    <property type="match status" value="1"/>
</dbReference>
<dbReference type="InterPro" id="IPR012338">
    <property type="entry name" value="Beta-lactam/transpept-like"/>
</dbReference>
<organism evidence="4 5">
    <name type="scientific">Halobacteriovorax marinus (strain ATCC BAA-682 / DSM 15412 / SJ)</name>
    <name type="common">Bacteriovorax marinus</name>
    <dbReference type="NCBI Taxonomy" id="862908"/>
    <lineage>
        <taxon>Bacteria</taxon>
        <taxon>Pseudomonadati</taxon>
        <taxon>Bdellovibrionota</taxon>
        <taxon>Bacteriovoracia</taxon>
        <taxon>Bacteriovoracales</taxon>
        <taxon>Halobacteriovoraceae</taxon>
        <taxon>Halobacteriovorax</taxon>
    </lineage>
</organism>
<feature type="domain" description="Beta-lactamase class A catalytic" evidence="3">
    <location>
        <begin position="244"/>
        <end position="362"/>
    </location>
</feature>
<dbReference type="GO" id="GO:0030655">
    <property type="term" value="P:beta-lactam antibiotic catabolic process"/>
    <property type="evidence" value="ECO:0007669"/>
    <property type="project" value="InterPro"/>
</dbReference>